<reference evidence="2" key="1">
    <citation type="journal article" date="2019" name="Int. J. Syst. Evol. Microbiol.">
        <title>The Global Catalogue of Microorganisms (GCM) 10K type strain sequencing project: providing services to taxonomists for standard genome sequencing and annotation.</title>
        <authorList>
            <consortium name="The Broad Institute Genomics Platform"/>
            <consortium name="The Broad Institute Genome Sequencing Center for Infectious Disease"/>
            <person name="Wu L."/>
            <person name="Ma J."/>
        </authorList>
    </citation>
    <scope>NUCLEOTIDE SEQUENCE [LARGE SCALE GENOMIC DNA]</scope>
    <source>
        <strain evidence="2">CGMCC 1.15461</strain>
    </source>
</reference>
<dbReference type="RefSeq" id="WP_188621643.1">
    <property type="nucleotide sequence ID" value="NZ_BMJE01000007.1"/>
</dbReference>
<dbReference type="Proteomes" id="UP000615760">
    <property type="component" value="Unassembled WGS sequence"/>
</dbReference>
<accession>A0ABQ1K4C6</accession>
<protein>
    <submittedName>
        <fullName evidence="1">Uncharacterized protein</fullName>
    </submittedName>
</protein>
<proteinExistence type="predicted"/>
<name>A0ABQ1K4C6_9FLAO</name>
<evidence type="ECO:0000313" key="1">
    <source>
        <dbReference type="EMBL" id="GGB83924.1"/>
    </source>
</evidence>
<dbReference type="EMBL" id="BMJE01000007">
    <property type="protein sequence ID" value="GGB83924.1"/>
    <property type="molecule type" value="Genomic_DNA"/>
</dbReference>
<sequence>MNNHISSKYQISHQNKGYSNKYPLLKETQKILDRAKSEGFALPSDNTIAGINVLIREQIKNGIWNKLDDFFQYSYNNENNYIPDSSNFASNSWPSGNATKTPNTIETTAPDGTYSACKFDDTNAVGEEPANIVKINNKAPSNNNVFSIYTKAGTGTSQRRFRLRNHTLGQALPIVRLDYTTGEIFTSSGNEWTVEYIGDGWYRLSFTFTASEGDHIWLYNGRTDPEPLGNDIWYIWGAKIESGDMPTGFKYDMYEFSKINWKKPESELATVYGGCSYTSIGWEGDGNDGYIDTQFNPSHINTNKYQLNDASISLVVHKEYTIPGRTNLTGLTINSNNWIGNADNLSHRINTGYYPDTSVDFSGVGLKSMIRYGEFDCSYINRDNLQQRQVESNIYYGWNDTQKLLRRLDSYGDAGICCFFAGKSLSYAETQIFRTLYNNYLEKINLPQIA</sequence>
<gene>
    <name evidence="1" type="ORF">GCM10007424_24920</name>
</gene>
<comment type="caution">
    <text evidence="1">The sequence shown here is derived from an EMBL/GenBank/DDBJ whole genome shotgun (WGS) entry which is preliminary data.</text>
</comment>
<organism evidence="1 2">
    <name type="scientific">Flavobacterium suaedae</name>
    <dbReference type="NCBI Taxonomy" id="1767027"/>
    <lineage>
        <taxon>Bacteria</taxon>
        <taxon>Pseudomonadati</taxon>
        <taxon>Bacteroidota</taxon>
        <taxon>Flavobacteriia</taxon>
        <taxon>Flavobacteriales</taxon>
        <taxon>Flavobacteriaceae</taxon>
        <taxon>Flavobacterium</taxon>
    </lineage>
</organism>
<keyword evidence="2" id="KW-1185">Reference proteome</keyword>
<evidence type="ECO:0000313" key="2">
    <source>
        <dbReference type="Proteomes" id="UP000615760"/>
    </source>
</evidence>